<dbReference type="InterPro" id="IPR016174">
    <property type="entry name" value="Di-haem_cyt_TM"/>
</dbReference>
<dbReference type="RefSeq" id="WP_189446112.1">
    <property type="nucleotide sequence ID" value="NZ_BMZI01000009.1"/>
</dbReference>
<keyword evidence="2" id="KW-1003">Cell membrane</keyword>
<comment type="caution">
    <text evidence="8">The sequence shown here is derived from an EMBL/GenBank/DDBJ whole genome shotgun (WGS) entry which is preliminary data.</text>
</comment>
<feature type="domain" description="Cytochrome b561 bacterial/Ni-hydrogenase" evidence="7">
    <location>
        <begin position="17"/>
        <end position="266"/>
    </location>
</feature>
<dbReference type="SUPFAM" id="SSF81342">
    <property type="entry name" value="Transmembrane di-heme cytochromes"/>
    <property type="match status" value="1"/>
</dbReference>
<evidence type="ECO:0000256" key="4">
    <source>
        <dbReference type="ARBA" id="ARBA00022989"/>
    </source>
</evidence>
<reference evidence="9" key="1">
    <citation type="journal article" date="2019" name="Int. J. Syst. Evol. Microbiol.">
        <title>The Global Catalogue of Microorganisms (GCM) 10K type strain sequencing project: providing services to taxonomists for standard genome sequencing and annotation.</title>
        <authorList>
            <consortium name="The Broad Institute Genomics Platform"/>
            <consortium name="The Broad Institute Genome Sequencing Center for Infectious Disease"/>
            <person name="Wu L."/>
            <person name="Ma J."/>
        </authorList>
    </citation>
    <scope>NUCLEOTIDE SEQUENCE [LARGE SCALE GENOMIC DNA]</scope>
    <source>
        <strain evidence="9">KCTC 32998</strain>
    </source>
</reference>
<dbReference type="InterPro" id="IPR011577">
    <property type="entry name" value="Cyt_b561_bac/Ni-Hgenase"/>
</dbReference>
<gene>
    <name evidence="8" type="ORF">GCM10009038_35740</name>
</gene>
<dbReference type="Pfam" id="PF01292">
    <property type="entry name" value="Ni_hydr_CYTB"/>
    <property type="match status" value="1"/>
</dbReference>
<comment type="subcellular location">
    <subcellularLocation>
        <location evidence="1">Cell membrane</location>
        <topology evidence="1">Multi-pass membrane protein</topology>
    </subcellularLocation>
</comment>
<keyword evidence="9" id="KW-1185">Reference proteome</keyword>
<accession>A0ABQ3ECS7</accession>
<dbReference type="EMBL" id="BMZI01000009">
    <property type="protein sequence ID" value="GHB33622.1"/>
    <property type="molecule type" value="Genomic_DNA"/>
</dbReference>
<sequence length="282" mass="31686">MPNAPQASPSPGARQRRHRLPVRLWHWFNLWFLVVMLMSGLQIFNAHPALYWGSASDFNDPWLEMYAIRDGDGSIHGQTALGPWTFDTTGVLGYSGVAGQEQVRGFPGWITLPSYQYLTMGRLWHLFFAWLFAGAGALFVIYALFSGHLRRDLWLSGRQWRGLGRDVLNHLRFRFHPARGGYNGLQKLSYLGVLLVALPMMVITGLCMSPTFNAAAPWLLDLLGGRQSARSLHFIFATALVVFFLVHFAMVLLSGPWRQVRDMITGGRQPRDGDTGSDDHAA</sequence>
<evidence type="ECO:0000259" key="7">
    <source>
        <dbReference type="Pfam" id="PF01292"/>
    </source>
</evidence>
<evidence type="ECO:0000313" key="9">
    <source>
        <dbReference type="Proteomes" id="UP000646745"/>
    </source>
</evidence>
<protein>
    <recommendedName>
        <fullName evidence="7">Cytochrome b561 bacterial/Ni-hydrogenase domain-containing protein</fullName>
    </recommendedName>
</protein>
<dbReference type="Proteomes" id="UP000646745">
    <property type="component" value="Unassembled WGS sequence"/>
</dbReference>
<feature type="transmembrane region" description="Helical" evidence="6">
    <location>
        <begin position="24"/>
        <end position="44"/>
    </location>
</feature>
<dbReference type="Gene3D" id="1.20.950.20">
    <property type="entry name" value="Transmembrane di-heme cytochromes, Chain C"/>
    <property type="match status" value="1"/>
</dbReference>
<keyword evidence="3 6" id="KW-0812">Transmembrane</keyword>
<proteinExistence type="predicted"/>
<evidence type="ECO:0000256" key="6">
    <source>
        <dbReference type="SAM" id="Phobius"/>
    </source>
</evidence>
<evidence type="ECO:0000256" key="2">
    <source>
        <dbReference type="ARBA" id="ARBA00022475"/>
    </source>
</evidence>
<dbReference type="PANTHER" id="PTHR30485">
    <property type="entry name" value="NI/FE-HYDROGENASE 1 B-TYPE CYTOCHROME SUBUNIT"/>
    <property type="match status" value="1"/>
</dbReference>
<feature type="transmembrane region" description="Helical" evidence="6">
    <location>
        <begin position="232"/>
        <end position="253"/>
    </location>
</feature>
<evidence type="ECO:0000313" key="8">
    <source>
        <dbReference type="EMBL" id="GHB33622.1"/>
    </source>
</evidence>
<keyword evidence="4 6" id="KW-1133">Transmembrane helix</keyword>
<feature type="transmembrane region" description="Helical" evidence="6">
    <location>
        <begin position="188"/>
        <end position="212"/>
    </location>
</feature>
<evidence type="ECO:0000256" key="1">
    <source>
        <dbReference type="ARBA" id="ARBA00004651"/>
    </source>
</evidence>
<keyword evidence="5 6" id="KW-0472">Membrane</keyword>
<evidence type="ECO:0000256" key="3">
    <source>
        <dbReference type="ARBA" id="ARBA00022692"/>
    </source>
</evidence>
<dbReference type="PANTHER" id="PTHR30485:SF1">
    <property type="entry name" value="CYTOCHROME YDHU-RELATED"/>
    <property type="match status" value="1"/>
</dbReference>
<feature type="transmembrane region" description="Helical" evidence="6">
    <location>
        <begin position="123"/>
        <end position="145"/>
    </location>
</feature>
<evidence type="ECO:0000256" key="5">
    <source>
        <dbReference type="ARBA" id="ARBA00023136"/>
    </source>
</evidence>
<dbReference type="InterPro" id="IPR051542">
    <property type="entry name" value="Hydrogenase_cytochrome"/>
</dbReference>
<name>A0ABQ3ECS7_9GAMM</name>
<organism evidence="8 9">
    <name type="scientific">Salinicola rhizosphaerae</name>
    <dbReference type="NCBI Taxonomy" id="1443141"/>
    <lineage>
        <taxon>Bacteria</taxon>
        <taxon>Pseudomonadati</taxon>
        <taxon>Pseudomonadota</taxon>
        <taxon>Gammaproteobacteria</taxon>
        <taxon>Oceanospirillales</taxon>
        <taxon>Halomonadaceae</taxon>
        <taxon>Salinicola</taxon>
    </lineage>
</organism>